<evidence type="ECO:0000256" key="8">
    <source>
        <dbReference type="SAM" id="MobiDB-lite"/>
    </source>
</evidence>
<feature type="domain" description="Cadherin" evidence="10">
    <location>
        <begin position="867"/>
        <end position="967"/>
    </location>
</feature>
<dbReference type="GO" id="GO:0050839">
    <property type="term" value="F:cell adhesion molecule binding"/>
    <property type="evidence" value="ECO:0000318"/>
    <property type="project" value="GO_Central"/>
</dbReference>
<sequence>MTISSNTAARSMASIVTKRDQQQQQQQQHNNRHDRLPERSRTQHSVMMVTSFLGQATVRPAGSLLLLAILLVTSCAVLPGVEGKQQLCEVETGQSSIILDIEESRGSSVAQHTNPPELPISGDPTDDITLELVFPKGKPTFLLDGKSLRLIHPLDRDEENLSHIVFQITCMVRSTRRKRNIPIIVRVSDVNDNPPMFINTPYETTVPEVGVSTPVGTTIFRSIQATDKDAGVNGLVEYFIVEGSQNISDISPNTLTAADGFGVFAIAYPHQGQVTVVKTLDYERTQRYYLTIVASDRSRNASERLSATTTLTIDIADSDDQDPSFIYRGCVLLDGACLNPEYSASVPAGTLQGVLTVTPERIQAVDLDTISAPIRYSFLSGIPGNYGDYFEIDPQTGVLKQTKLVDGSVTAKKFDLVVKAEEVSDMKRFTTAKLSIHVKPVDAYPPMISITATEGFVDENSPIGTVVMDAHGSPIKLSTTDQDLGPDGEGMEYIYEVTTPSFTVSKEGVLRVNEEGLDRDPPSPGKYLFQVVAREASGNAASAPMSLTVHLRDVNDNAPRLAMVAPVTLMAGDGRRLVTQVHATDNDAAENAAITYSIFHVSNNGASKFGIDPATGEIETRTRLNAGEQYSITVQASDVGGLSSQAIVEVTITPGPNTKPPRFARPVYEVQVSEGAEINSTVIVLKAEDPENDPVSYAITTGNDLRQFSIGKDSGVISVIRKLDREDLTRYQLIVRAEDNGGLASSATVNIKVTDINDKNPEFDERQLPYVFAVDEGRENVSIGTVRATDADEGMNAEITYTVPSDIPFRIDSRTGEVRTKVALDYEKQKEYRFVVTAKDGAPEPRLGTASVTVKVRDVADEVPRFMESTVEIKVPENVPDMTVTTVRAFDPDTKPEITYTLRRGPGDLFKVDARTGQIKTIRGLDYEKDKMHELLVGTLENNGTGAGDYIRVLVEVEDRNDIPPVFVSIPEPVSINDNLPIGAIVGSMPAVDGDGSSPGNVVRYELVGRGKALKYFQVDADSGIVRIRDDLGKEEDSEYLIDVRAFDMGEPQLSSVSTLPVYVGHIPANPNGDSAESRLESGGIVNLEVQGLAFSDDSYTTSVPESTGVNATIKLIQIINSKKATKHNGGFSCELAGDDTVRRLFRVTIEDHACALALAAPLDYEAATSHQLEVRLASSKYFVNQHRNAATVKVIVQDENDNVPQFVIPRTYQQSARNDTYYAVIGADADIDTPVLQVKATDRDMGPYGQLKYALLDVDGQANEIAPEDAPSTYFTVSEDTGMLKTQKPLQQVRQTPLVFLVEARDNNGNATAGAIVHRARARVVVNLIADINRMALVFLDSNPKDMRRHARNLEELLHEKTDGLITGIERFAVRKVLNENGTAEEVAGATDVWFYAVDPQTERILERNSSTVAKRIFAPAVLSQINFEASSIARATAQGIFGPIEPKLPIQKIKATIVGNEDVFPFALIAVAIVILILGSIGIVYICISWSKYKNFKQRMRQYTAPATSPVRYDPVMINSQQQPPSDNPTSLKEYETQVLAMAVPLADEGDDLQLDFSAKNHAFSLDNVSYITHKENGQHSPTNSDATTAVVGTLQRNNNNNTKNNNNLNINNRQNTLNRTLEMNRNNYLNPLGSGGNGGPVVPGTLTLGRIKSERNNYINGYGDTLNRNNLTMAQNNTFNTLGRNQRNINHAPHHNNANHGSNNVNLNQGHHHHPMHNGGPGVGGYAGTEIVTNTLGRNNRYNDVPITNPLFHIRQNGDLQSQPQLNHISPTNENVSFGKRDYNQLSFSYLNDLDRSDAETTTEL</sequence>
<evidence type="ECO:0000256" key="4">
    <source>
        <dbReference type="ARBA" id="ARBA00022737"/>
    </source>
</evidence>
<dbReference type="GO" id="GO:0007155">
    <property type="term" value="P:cell adhesion"/>
    <property type="evidence" value="ECO:0000318"/>
    <property type="project" value="GO_Central"/>
</dbReference>
<keyword evidence="2 9" id="KW-0812">Transmembrane</keyword>
<evidence type="ECO:0000313" key="11">
    <source>
        <dbReference type="EnsemblMetazoa" id="AGAP002310-PA"/>
    </source>
</evidence>
<dbReference type="PRINTS" id="PR00205">
    <property type="entry name" value="CADHERIN"/>
</dbReference>
<reference evidence="11" key="3">
    <citation type="submission" date="2021-01" db="UniProtKB">
        <authorList>
            <consortium name="EnsemblMetazoa"/>
        </authorList>
    </citation>
    <scope>IDENTIFICATION</scope>
    <source>
        <strain evidence="11">PEST</strain>
    </source>
</reference>
<dbReference type="InterPro" id="IPR002126">
    <property type="entry name" value="Cadherin-like_dom"/>
</dbReference>
<dbReference type="SUPFAM" id="SSF49313">
    <property type="entry name" value="Cadherin-like"/>
    <property type="match status" value="10"/>
</dbReference>
<feature type="domain" description="Cadherin" evidence="10">
    <location>
        <begin position="212"/>
        <end position="325"/>
    </location>
</feature>
<evidence type="ECO:0000256" key="5">
    <source>
        <dbReference type="ARBA" id="ARBA00022837"/>
    </source>
</evidence>
<dbReference type="FunFam" id="2.60.40.60:FF:000315">
    <property type="entry name" value="CaDHerin family"/>
    <property type="match status" value="1"/>
</dbReference>
<feature type="domain" description="Cadherin" evidence="10">
    <location>
        <begin position="766"/>
        <end position="866"/>
    </location>
</feature>
<dbReference type="InterPro" id="IPR020894">
    <property type="entry name" value="Cadherin_CS"/>
</dbReference>
<dbReference type="VEuPathDB" id="VectorBase:AGAP002310"/>
<feature type="compositionally biased region" description="Basic and acidic residues" evidence="8">
    <location>
        <begin position="31"/>
        <end position="40"/>
    </location>
</feature>
<keyword evidence="3" id="KW-0732">Signal</keyword>
<reference evidence="11 12" key="2">
    <citation type="journal article" date="2004" name="Trends Parasitol.">
        <title>The Anopheles gambiae genome: an update.</title>
        <authorList>
            <person name="Mongin E."/>
            <person name="Louis C."/>
            <person name="Holt R.A."/>
            <person name="Birney E."/>
            <person name="Collins F.H."/>
        </authorList>
    </citation>
    <scope>NUCLEOTIDE SEQUENCE [LARGE SCALE GENOMIC DNA]</scope>
    <source>
        <strain evidence="11 12">PEST</strain>
    </source>
</reference>
<dbReference type="GO" id="GO:0005886">
    <property type="term" value="C:plasma membrane"/>
    <property type="evidence" value="ECO:0000318"/>
    <property type="project" value="GO_Central"/>
</dbReference>
<dbReference type="FunFam" id="2.60.40.60:FF:000275">
    <property type="entry name" value="Si:dkey-30k22.7"/>
    <property type="match status" value="1"/>
</dbReference>
<dbReference type="InterPro" id="IPR015919">
    <property type="entry name" value="Cadherin-like_sf"/>
</dbReference>
<accession>A0A1S4GEH9</accession>
<dbReference type="FunFam" id="2.60.40.60:FF:000232">
    <property type="entry name" value="Neural-cadherin"/>
    <property type="match status" value="1"/>
</dbReference>
<protein>
    <recommendedName>
        <fullName evidence="10">Cadherin domain-containing protein</fullName>
    </recommendedName>
</protein>
<organism evidence="11 12">
    <name type="scientific">Anopheles gambiae</name>
    <name type="common">African malaria mosquito</name>
    <dbReference type="NCBI Taxonomy" id="7165"/>
    <lineage>
        <taxon>Eukaryota</taxon>
        <taxon>Metazoa</taxon>
        <taxon>Ecdysozoa</taxon>
        <taxon>Arthropoda</taxon>
        <taxon>Hexapoda</taxon>
        <taxon>Insecta</taxon>
        <taxon>Pterygota</taxon>
        <taxon>Neoptera</taxon>
        <taxon>Endopterygota</taxon>
        <taxon>Diptera</taxon>
        <taxon>Nematocera</taxon>
        <taxon>Culicoidea</taxon>
        <taxon>Culicidae</taxon>
        <taxon>Anophelinae</taxon>
        <taxon>Anopheles</taxon>
    </lineage>
</organism>
<dbReference type="FunCoup" id="A0A1S4GEH9">
    <property type="interactions" value="153"/>
</dbReference>
<evidence type="ECO:0000313" key="12">
    <source>
        <dbReference type="Proteomes" id="UP000007062"/>
    </source>
</evidence>
<feature type="domain" description="Cadherin" evidence="10">
    <location>
        <begin position="338"/>
        <end position="448"/>
    </location>
</feature>
<dbReference type="InParanoid" id="A0A1S4GEH9"/>
<feature type="region of interest" description="Disordered" evidence="8">
    <location>
        <begin position="1697"/>
        <end position="1720"/>
    </location>
</feature>
<dbReference type="InterPro" id="IPR039808">
    <property type="entry name" value="Cadherin"/>
</dbReference>
<dbReference type="CDD" id="cd11304">
    <property type="entry name" value="Cadherin_repeat"/>
    <property type="match status" value="10"/>
</dbReference>
<evidence type="ECO:0000256" key="9">
    <source>
        <dbReference type="SAM" id="Phobius"/>
    </source>
</evidence>
<keyword evidence="6 9" id="KW-1133">Transmembrane helix</keyword>
<evidence type="ECO:0000256" key="6">
    <source>
        <dbReference type="ARBA" id="ARBA00022989"/>
    </source>
</evidence>
<dbReference type="PANTHER" id="PTHR24027:SF422">
    <property type="entry name" value="CADHERIN DOMAIN-CONTAINING PROTEIN"/>
    <property type="match status" value="1"/>
</dbReference>
<dbReference type="FunFam" id="2.60.40.60:FF:000444">
    <property type="entry name" value="Cadherin-99C"/>
    <property type="match status" value="1"/>
</dbReference>
<dbReference type="Pfam" id="PF00028">
    <property type="entry name" value="Cadherin"/>
    <property type="match status" value="7"/>
</dbReference>
<dbReference type="FunFam" id="2.60.40.60:FF:000381">
    <property type="entry name" value="Protocadherin 15"/>
    <property type="match status" value="1"/>
</dbReference>
<dbReference type="GO" id="GO:0009653">
    <property type="term" value="P:anatomical structure morphogenesis"/>
    <property type="evidence" value="ECO:0007669"/>
    <property type="project" value="UniProtKB-ARBA"/>
</dbReference>
<keyword evidence="5" id="KW-0106">Calcium</keyword>
<reference evidence="11 12" key="1">
    <citation type="journal article" date="2002" name="Science">
        <title>The genome sequence of the malaria mosquito Anopheles gambiae.</title>
        <authorList>
            <person name="Holt R.A."/>
            <person name="Subramanian G.M."/>
            <person name="Halpern A."/>
            <person name="Sutton G.G."/>
            <person name="Charlab R."/>
            <person name="Nusskern D.R."/>
            <person name="Wincker P."/>
            <person name="Clark A.G."/>
            <person name="Ribeiro J.M."/>
            <person name="Wides R."/>
            <person name="Salzberg S.L."/>
            <person name="Loftus B."/>
            <person name="Yandell M."/>
            <person name="Majoros W.H."/>
            <person name="Rusch D.B."/>
            <person name="Lai Z."/>
            <person name="Kraft C.L."/>
            <person name="Abril J.F."/>
            <person name="Anthouard V."/>
            <person name="Arensburger P."/>
            <person name="Atkinson P.W."/>
            <person name="Baden H."/>
            <person name="de Berardinis V."/>
            <person name="Baldwin D."/>
            <person name="Benes V."/>
            <person name="Biedler J."/>
            <person name="Blass C."/>
            <person name="Bolanos R."/>
            <person name="Boscus D."/>
            <person name="Barnstead M."/>
            <person name="Cai S."/>
            <person name="Center A."/>
            <person name="Chaturverdi K."/>
            <person name="Christophides G.K."/>
            <person name="Chrystal M.A."/>
            <person name="Clamp M."/>
            <person name="Cravchik A."/>
            <person name="Curwen V."/>
            <person name="Dana A."/>
            <person name="Delcher A."/>
            <person name="Dew I."/>
            <person name="Evans C.A."/>
            <person name="Flanigan M."/>
            <person name="Grundschober-Freimoser A."/>
            <person name="Friedli L."/>
            <person name="Gu Z."/>
            <person name="Guan P."/>
            <person name="Guigo R."/>
            <person name="Hillenmeyer M.E."/>
            <person name="Hladun S.L."/>
            <person name="Hogan J.R."/>
            <person name="Hong Y.S."/>
            <person name="Hoover J."/>
            <person name="Jaillon O."/>
            <person name="Ke Z."/>
            <person name="Kodira C."/>
            <person name="Kokoza E."/>
            <person name="Koutsos A."/>
            <person name="Letunic I."/>
            <person name="Levitsky A."/>
            <person name="Liang Y."/>
            <person name="Lin J.J."/>
            <person name="Lobo N.F."/>
            <person name="Lopez J.R."/>
            <person name="Malek J.A."/>
            <person name="McIntosh T.C."/>
            <person name="Meister S."/>
            <person name="Miller J."/>
            <person name="Mobarry C."/>
            <person name="Mongin E."/>
            <person name="Murphy S.D."/>
            <person name="O'Brochta D.A."/>
            <person name="Pfannkoch C."/>
            <person name="Qi R."/>
            <person name="Regier M.A."/>
            <person name="Remington K."/>
            <person name="Shao H."/>
            <person name="Sharakhova M.V."/>
            <person name="Sitter C.D."/>
            <person name="Shetty J."/>
            <person name="Smith T.J."/>
            <person name="Strong R."/>
            <person name="Sun J."/>
            <person name="Thomasova D."/>
            <person name="Ton L.Q."/>
            <person name="Topalis P."/>
            <person name="Tu Z."/>
            <person name="Unger M.F."/>
            <person name="Walenz B."/>
            <person name="Wang A."/>
            <person name="Wang J."/>
            <person name="Wang M."/>
            <person name="Wang X."/>
            <person name="Woodford K.J."/>
            <person name="Wortman J.R."/>
            <person name="Wu M."/>
            <person name="Yao A."/>
            <person name="Zdobnov E.M."/>
            <person name="Zhang H."/>
            <person name="Zhao Q."/>
            <person name="Zhao S."/>
            <person name="Zhu S.C."/>
            <person name="Zhimulev I."/>
            <person name="Coluzzi M."/>
            <person name="della Torre A."/>
            <person name="Roth C.W."/>
            <person name="Louis C."/>
            <person name="Kalush F."/>
            <person name="Mural R.J."/>
            <person name="Myers E.W."/>
            <person name="Adams M.D."/>
            <person name="Smith H.O."/>
            <person name="Broder S."/>
            <person name="Gardner M.J."/>
            <person name="Fraser C.M."/>
            <person name="Birney E."/>
            <person name="Bork P."/>
            <person name="Brey P.T."/>
            <person name="Venter J.C."/>
            <person name="Weissenbach J."/>
            <person name="Kafatos F.C."/>
            <person name="Collins F.H."/>
            <person name="Hoffman S.L."/>
        </authorList>
    </citation>
    <scope>NUCLEOTIDE SEQUENCE [LARGE SCALE GENOMIC DNA]</scope>
    <source>
        <strain evidence="11 12">PEST</strain>
    </source>
</reference>
<comment type="subcellular location">
    <subcellularLocation>
        <location evidence="1">Membrane</location>
        <topology evidence="1">Single-pass membrane protein</topology>
    </subcellularLocation>
</comment>
<feature type="domain" description="Cadherin" evidence="10">
    <location>
        <begin position="1218"/>
        <end position="1340"/>
    </location>
</feature>
<dbReference type="FunFam" id="2.60.40.60:FF:000403">
    <property type="entry name" value="Protocadherin 15"/>
    <property type="match status" value="1"/>
</dbReference>
<keyword evidence="12" id="KW-1185">Reference proteome</keyword>
<feature type="region of interest" description="Disordered" evidence="8">
    <location>
        <begin position="104"/>
        <end position="124"/>
    </location>
</feature>
<dbReference type="EnsemblMetazoa" id="AGAP002310-RA">
    <property type="protein sequence ID" value="AGAP002310-PA"/>
    <property type="gene ID" value="AGAP002310"/>
</dbReference>
<feature type="transmembrane region" description="Helical" evidence="9">
    <location>
        <begin position="1465"/>
        <end position="1493"/>
    </location>
</feature>
<dbReference type="PROSITE" id="PS00232">
    <property type="entry name" value="CADHERIN_1"/>
    <property type="match status" value="3"/>
</dbReference>
<name>A0A1S4GEH9_ANOGA</name>
<feature type="domain" description="Cadherin" evidence="10">
    <location>
        <begin position="968"/>
        <end position="1073"/>
    </location>
</feature>
<dbReference type="Gene3D" id="2.60.40.60">
    <property type="entry name" value="Cadherins"/>
    <property type="match status" value="11"/>
</dbReference>
<feature type="domain" description="Cadherin" evidence="10">
    <location>
        <begin position="1096"/>
        <end position="1207"/>
    </location>
</feature>
<dbReference type="FunFam" id="2.60.40.60:FF:000020">
    <property type="entry name" value="Dachsous cadherin-related 1b"/>
    <property type="match status" value="1"/>
</dbReference>
<feature type="domain" description="Cadherin" evidence="10">
    <location>
        <begin position="664"/>
        <end position="763"/>
    </location>
</feature>
<evidence type="ECO:0000256" key="1">
    <source>
        <dbReference type="ARBA" id="ARBA00004167"/>
    </source>
</evidence>
<dbReference type="GO" id="GO:0060429">
    <property type="term" value="P:epithelium development"/>
    <property type="evidence" value="ECO:0007669"/>
    <property type="project" value="UniProtKB-ARBA"/>
</dbReference>
<feature type="domain" description="Cadherin" evidence="10">
    <location>
        <begin position="578"/>
        <end position="663"/>
    </location>
</feature>
<dbReference type="PROSITE" id="PS50268">
    <property type="entry name" value="CADHERIN_2"/>
    <property type="match status" value="11"/>
</dbReference>
<evidence type="ECO:0000256" key="3">
    <source>
        <dbReference type="ARBA" id="ARBA00022729"/>
    </source>
</evidence>
<dbReference type="VEuPathDB" id="VectorBase:AGAMI1_000196"/>
<keyword evidence="4" id="KW-0677">Repeat</keyword>
<dbReference type="FunFam" id="2.60.40.60:FF:000363">
    <property type="entry name" value="Dachsous cadherin-related 1a"/>
    <property type="match status" value="1"/>
</dbReference>
<dbReference type="FunFam" id="2.60.40.60:FF:000356">
    <property type="entry name" value="Protocadherin 15"/>
    <property type="match status" value="1"/>
</dbReference>
<dbReference type="SMART" id="SM00112">
    <property type="entry name" value="CA"/>
    <property type="match status" value="11"/>
</dbReference>
<evidence type="ECO:0000259" key="10">
    <source>
        <dbReference type="PROSITE" id="PS50268"/>
    </source>
</evidence>
<feature type="domain" description="Cadherin" evidence="10">
    <location>
        <begin position="449"/>
        <end position="561"/>
    </location>
</feature>
<feature type="region of interest" description="Disordered" evidence="8">
    <location>
        <begin position="1"/>
        <end position="40"/>
    </location>
</feature>
<dbReference type="EMBL" id="AAAB01008859">
    <property type="status" value="NOT_ANNOTATED_CDS"/>
    <property type="molecule type" value="Genomic_DNA"/>
</dbReference>
<keyword evidence="7 9" id="KW-0472">Membrane</keyword>
<feature type="domain" description="Cadherin" evidence="10">
    <location>
        <begin position="141"/>
        <end position="197"/>
    </location>
</feature>
<dbReference type="GO" id="GO:0005509">
    <property type="term" value="F:calcium ion binding"/>
    <property type="evidence" value="ECO:0007669"/>
    <property type="project" value="UniProtKB-UniRule"/>
</dbReference>
<feature type="compositionally biased region" description="Low complexity" evidence="8">
    <location>
        <begin position="1697"/>
        <end position="1711"/>
    </location>
</feature>
<dbReference type="GO" id="GO:0007156">
    <property type="term" value="P:homophilic cell adhesion via plasma membrane adhesion molecules"/>
    <property type="evidence" value="ECO:0007669"/>
    <property type="project" value="InterPro"/>
</dbReference>
<dbReference type="PANTHER" id="PTHR24027">
    <property type="entry name" value="CADHERIN-23"/>
    <property type="match status" value="1"/>
</dbReference>
<evidence type="ECO:0000256" key="2">
    <source>
        <dbReference type="ARBA" id="ARBA00022692"/>
    </source>
</evidence>
<proteinExistence type="predicted"/>
<evidence type="ECO:0000256" key="7">
    <source>
        <dbReference type="ARBA" id="ARBA00023136"/>
    </source>
</evidence>
<dbReference type="Proteomes" id="UP000007062">
    <property type="component" value="Chromosome 2R"/>
</dbReference>